<name>A0ABP1DNG2_9APHY</name>
<proteinExistence type="predicted"/>
<evidence type="ECO:0000313" key="2">
    <source>
        <dbReference type="Proteomes" id="UP001497453"/>
    </source>
</evidence>
<dbReference type="EMBL" id="OZ037947">
    <property type="protein sequence ID" value="CAL1708219.1"/>
    <property type="molecule type" value="Genomic_DNA"/>
</dbReference>
<reference evidence="2" key="1">
    <citation type="submission" date="2024-04" db="EMBL/GenBank/DDBJ databases">
        <authorList>
            <person name="Shaw F."/>
            <person name="Minotto A."/>
        </authorList>
    </citation>
    <scope>NUCLEOTIDE SEQUENCE [LARGE SCALE GENOMIC DNA]</scope>
</reference>
<sequence>MLVPQLGYNTYAASVNHSGDVEDVRITIARQLSILSGIKKLIMKLDITGQINANDPDVESRSLMQLVTAILTSSDSTVQFLHFEGLTHLGLSEDELIKLEEVSHESGMYLQDLAFVKCAWRSTDDFFAWFKFFPAMEKLMYRHNIWLEPPRNPQISVPVLDYLTWLEVLASSVEDLIIFKGIVDRAPYVRHLKLCFTPLQVSERLADDVISSINFFDLRDLTDLHLRLPSLEYTSLEWAFNVLEQCMPAALRKHSGWSTEEVSDISSDWDHPSIRALKFDIWLHSATDLATPGWAELTQVMSTLCGGRLSDKEWGVREVSITQRGTLALQEAAYLVNACTPFAAGCIQVELGDAEERDLEPTLLNS</sequence>
<protein>
    <recommendedName>
        <fullName evidence="3">F-box protein</fullName>
    </recommendedName>
</protein>
<organism evidence="1 2">
    <name type="scientific">Somion occarium</name>
    <dbReference type="NCBI Taxonomy" id="3059160"/>
    <lineage>
        <taxon>Eukaryota</taxon>
        <taxon>Fungi</taxon>
        <taxon>Dikarya</taxon>
        <taxon>Basidiomycota</taxon>
        <taxon>Agaricomycotina</taxon>
        <taxon>Agaricomycetes</taxon>
        <taxon>Polyporales</taxon>
        <taxon>Cerrenaceae</taxon>
        <taxon>Somion</taxon>
    </lineage>
</organism>
<evidence type="ECO:0008006" key="3">
    <source>
        <dbReference type="Google" id="ProtNLM"/>
    </source>
</evidence>
<gene>
    <name evidence="1" type="ORF">GFSPODELE1_LOCUS6752</name>
</gene>
<dbReference type="Proteomes" id="UP001497453">
    <property type="component" value="Chromosome 4"/>
</dbReference>
<evidence type="ECO:0000313" key="1">
    <source>
        <dbReference type="EMBL" id="CAL1708219.1"/>
    </source>
</evidence>
<accession>A0ABP1DNG2</accession>
<keyword evidence="2" id="KW-1185">Reference proteome</keyword>